<dbReference type="InterPro" id="IPR001525">
    <property type="entry name" value="C5_MeTfrase"/>
</dbReference>
<dbReference type="GO" id="GO:0003886">
    <property type="term" value="F:DNA (cytosine-5-)-methyltransferase activity"/>
    <property type="evidence" value="ECO:0007669"/>
    <property type="project" value="UniProtKB-EC"/>
</dbReference>
<keyword evidence="3 5" id="KW-0949">S-adenosyl-L-methionine</keyword>
<dbReference type="SUPFAM" id="SSF53335">
    <property type="entry name" value="S-adenosyl-L-methionine-dependent methyltransferases"/>
    <property type="match status" value="1"/>
</dbReference>
<comment type="catalytic activity">
    <reaction evidence="7">
        <text>a 2'-deoxycytidine in DNA + S-adenosyl-L-methionine = a 5-methyl-2'-deoxycytidine in DNA + S-adenosyl-L-homocysteine + H(+)</text>
        <dbReference type="Rhea" id="RHEA:13681"/>
        <dbReference type="Rhea" id="RHEA-COMP:11369"/>
        <dbReference type="Rhea" id="RHEA-COMP:11370"/>
        <dbReference type="ChEBI" id="CHEBI:15378"/>
        <dbReference type="ChEBI" id="CHEBI:57856"/>
        <dbReference type="ChEBI" id="CHEBI:59789"/>
        <dbReference type="ChEBI" id="CHEBI:85452"/>
        <dbReference type="ChEBI" id="CHEBI:85454"/>
        <dbReference type="EC" id="2.1.1.37"/>
    </reaction>
</comment>
<reference evidence="9" key="1">
    <citation type="journal article" date="2009" name="BMC Bioinformatics">
        <title>The Mycoplasma conjunctivae genome sequencing, annotation and analysis.</title>
        <authorList>
            <person name="Calderon-Copete S.P."/>
            <person name="Wigger G."/>
            <person name="Wunderlin C."/>
            <person name="Schmidheini T."/>
            <person name="Frey J."/>
            <person name="Quail M.A."/>
            <person name="Falquet L."/>
        </authorList>
    </citation>
    <scope>NUCLEOTIDE SEQUENCE [LARGE SCALE GENOMIC DNA]</scope>
    <source>
        <strain evidence="9">ATCC 25834 / NCTC 10147 / HRC/581</strain>
    </source>
</reference>
<keyword evidence="4" id="KW-0680">Restriction system</keyword>
<dbReference type="EC" id="2.1.1.37" evidence="7"/>
<comment type="similarity">
    <text evidence="5 6">Belongs to the class I-like SAM-binding methyltransferase superfamily. C5-methyltransferase family.</text>
</comment>
<dbReference type="NCBIfam" id="TIGR00675">
    <property type="entry name" value="dcm"/>
    <property type="match status" value="1"/>
</dbReference>
<dbReference type="InterPro" id="IPR029063">
    <property type="entry name" value="SAM-dependent_MTases_sf"/>
</dbReference>
<evidence type="ECO:0000256" key="1">
    <source>
        <dbReference type="ARBA" id="ARBA00022603"/>
    </source>
</evidence>
<dbReference type="PROSITE" id="PS00094">
    <property type="entry name" value="C5_MTASE_1"/>
    <property type="match status" value="1"/>
</dbReference>
<keyword evidence="2 5" id="KW-0808">Transferase</keyword>
<evidence type="ECO:0000256" key="3">
    <source>
        <dbReference type="ARBA" id="ARBA00022691"/>
    </source>
</evidence>
<dbReference type="EMBL" id="FM864216">
    <property type="protein sequence ID" value="CAT05299.1"/>
    <property type="molecule type" value="Genomic_DNA"/>
</dbReference>
<dbReference type="Proteomes" id="UP000001491">
    <property type="component" value="Chromosome"/>
</dbReference>
<dbReference type="Pfam" id="PF00145">
    <property type="entry name" value="DNA_methylase"/>
    <property type="match status" value="1"/>
</dbReference>
<evidence type="ECO:0000256" key="2">
    <source>
        <dbReference type="ARBA" id="ARBA00022679"/>
    </source>
</evidence>
<sequence length="419" mass="48332">MTKIRVLETFSGIGAQHKAISNLNKNNSVKFKVVGTVEWDARAIIAYSAIHHNLFKNYKKIIAKHNLTNHDQVNSFLEQFVISLDSKKPSQIIRKDLFFKQVLASAIISANNLGDIINLDVNKVANLKPDLITYSFPCQGLSVANMGRAKGILDQNSTSSLVWNIYKLLAQLKTKPKYLLMENVKNLISKKFLPQYKIWLKNLEELGYQTFTAVLNGINCGSIQKRERVFALSFYKPKKLPFTNNKEFQRYLDDLASEKKLDLIQRKKVFEHIFDFSKDNKENQEALINKTPSRIRIIEKSKHIHNSNNFIINTVTTKQDRIPSTGVIKSENSLKNKLNYRFITPRESFLLMGFRNQDFDKMNYFIENKIINRESLYRQAGNSIVVQVIEHLFQTIINLETGNTIVKKTKAIKKDIPCL</sequence>
<dbReference type="GO" id="GO:0009307">
    <property type="term" value="P:DNA restriction-modification system"/>
    <property type="evidence" value="ECO:0007669"/>
    <property type="project" value="UniProtKB-KW"/>
</dbReference>
<proteinExistence type="inferred from homology"/>
<organism evidence="8 9">
    <name type="scientific">Mesomycoplasma conjunctivae (strain ATCC 25834 / NCTC 10147 / HRC/581)</name>
    <name type="common">Mycoplasma conjunctivae</name>
    <dbReference type="NCBI Taxonomy" id="572263"/>
    <lineage>
        <taxon>Bacteria</taxon>
        <taxon>Bacillati</taxon>
        <taxon>Mycoplasmatota</taxon>
        <taxon>Mycoplasmoidales</taxon>
        <taxon>Metamycoplasmataceae</taxon>
        <taxon>Mesomycoplasma</taxon>
    </lineage>
</organism>
<feature type="active site" evidence="5">
    <location>
        <position position="138"/>
    </location>
</feature>
<dbReference type="InterPro" id="IPR031303">
    <property type="entry name" value="C5_meth_CS"/>
</dbReference>
<dbReference type="eggNOG" id="COG0270">
    <property type="taxonomic scope" value="Bacteria"/>
</dbReference>
<dbReference type="AlphaFoldDB" id="C5J736"/>
<dbReference type="PROSITE" id="PS00095">
    <property type="entry name" value="C5_MTASE_2"/>
    <property type="match status" value="1"/>
</dbReference>
<dbReference type="HOGENOM" id="CLU_006958_0_6_14"/>
<evidence type="ECO:0000313" key="8">
    <source>
        <dbReference type="EMBL" id="CAT05299.1"/>
    </source>
</evidence>
<dbReference type="Gene3D" id="3.40.50.150">
    <property type="entry name" value="Vaccinia Virus protein VP39"/>
    <property type="match status" value="1"/>
</dbReference>
<evidence type="ECO:0000256" key="7">
    <source>
        <dbReference type="RuleBase" id="RU000417"/>
    </source>
</evidence>
<evidence type="ECO:0000256" key="6">
    <source>
        <dbReference type="RuleBase" id="RU000416"/>
    </source>
</evidence>
<accession>C5J736</accession>
<keyword evidence="9" id="KW-1185">Reference proteome</keyword>
<dbReference type="REBASE" id="21127">
    <property type="entry name" value="M.McoHRCORF6020P"/>
</dbReference>
<protein>
    <recommendedName>
        <fullName evidence="7">Cytosine-specific methyltransferase</fullName>
        <ecNumber evidence="7">2.1.1.37</ecNumber>
    </recommendedName>
</protein>
<name>C5J736_MESCH</name>
<dbReference type="InterPro" id="IPR050750">
    <property type="entry name" value="C5-MTase"/>
</dbReference>
<dbReference type="PANTHER" id="PTHR46098:SF1">
    <property type="entry name" value="TRNA (CYTOSINE(38)-C(5))-METHYLTRANSFERASE"/>
    <property type="match status" value="1"/>
</dbReference>
<evidence type="ECO:0000313" key="9">
    <source>
        <dbReference type="Proteomes" id="UP000001491"/>
    </source>
</evidence>
<keyword evidence="1 5" id="KW-0489">Methyltransferase</keyword>
<dbReference type="Gene3D" id="3.90.120.10">
    <property type="entry name" value="DNA Methylase, subunit A, domain 2"/>
    <property type="match status" value="1"/>
</dbReference>
<dbReference type="PRINTS" id="PR00105">
    <property type="entry name" value="C5METTRFRASE"/>
</dbReference>
<dbReference type="PANTHER" id="PTHR46098">
    <property type="entry name" value="TRNA (CYTOSINE(38)-C(5))-METHYLTRANSFERASE"/>
    <property type="match status" value="1"/>
</dbReference>
<dbReference type="GO" id="GO:0032259">
    <property type="term" value="P:methylation"/>
    <property type="evidence" value="ECO:0007669"/>
    <property type="project" value="UniProtKB-KW"/>
</dbReference>
<dbReference type="PROSITE" id="PS51679">
    <property type="entry name" value="SAM_MT_C5"/>
    <property type="match status" value="1"/>
</dbReference>
<evidence type="ECO:0000256" key="5">
    <source>
        <dbReference type="PROSITE-ProRule" id="PRU01016"/>
    </source>
</evidence>
<evidence type="ECO:0000256" key="4">
    <source>
        <dbReference type="ARBA" id="ARBA00022747"/>
    </source>
</evidence>
<gene>
    <name evidence="8" type="ordered locus">MCJ_006020</name>
</gene>
<dbReference type="KEGG" id="mco:MCJ_006020"/>
<dbReference type="InterPro" id="IPR018117">
    <property type="entry name" value="C5_DNA_meth_AS"/>
</dbReference>